<dbReference type="PANTHER" id="PTHR22896:SF0">
    <property type="entry name" value="CYCLIN N-TERMINAL DOMAIN-CONTAINING PROTEIN"/>
    <property type="match status" value="1"/>
</dbReference>
<evidence type="ECO:0000256" key="1">
    <source>
        <dbReference type="SAM" id="MobiDB-lite"/>
    </source>
</evidence>
<name>A0A9N8ZF22_9GLOM</name>
<comment type="caution">
    <text evidence="3">The sequence shown here is derived from an EMBL/GenBank/DDBJ whole genome shotgun (WGS) entry which is preliminary data.</text>
</comment>
<dbReference type="CDD" id="cd20556">
    <property type="entry name" value="CYCLIN_CABLES"/>
    <property type="match status" value="1"/>
</dbReference>
<feature type="compositionally biased region" description="Polar residues" evidence="1">
    <location>
        <begin position="73"/>
        <end position="95"/>
    </location>
</feature>
<evidence type="ECO:0000259" key="2">
    <source>
        <dbReference type="Pfam" id="PF00134"/>
    </source>
</evidence>
<dbReference type="Proteomes" id="UP000789831">
    <property type="component" value="Unassembled WGS sequence"/>
</dbReference>
<dbReference type="PANTHER" id="PTHR22896">
    <property type="entry name" value="CDK5 AND ABL1 ENZYME SUBSTRATE 1"/>
    <property type="match status" value="1"/>
</dbReference>
<accession>A0A9N8ZF22</accession>
<dbReference type="OrthoDB" id="5353095at2759"/>
<keyword evidence="4" id="KW-1185">Reference proteome</keyword>
<evidence type="ECO:0000313" key="4">
    <source>
        <dbReference type="Proteomes" id="UP000789831"/>
    </source>
</evidence>
<dbReference type="Pfam" id="PF00134">
    <property type="entry name" value="Cyclin_N"/>
    <property type="match status" value="1"/>
</dbReference>
<dbReference type="GO" id="GO:0051726">
    <property type="term" value="P:regulation of cell cycle"/>
    <property type="evidence" value="ECO:0007669"/>
    <property type="project" value="InterPro"/>
</dbReference>
<feature type="domain" description="Cyclin N-terminal" evidence="2">
    <location>
        <begin position="337"/>
        <end position="444"/>
    </location>
</feature>
<organism evidence="3 4">
    <name type="scientific">Ambispora gerdemannii</name>
    <dbReference type="NCBI Taxonomy" id="144530"/>
    <lineage>
        <taxon>Eukaryota</taxon>
        <taxon>Fungi</taxon>
        <taxon>Fungi incertae sedis</taxon>
        <taxon>Mucoromycota</taxon>
        <taxon>Glomeromycotina</taxon>
        <taxon>Glomeromycetes</taxon>
        <taxon>Archaeosporales</taxon>
        <taxon>Ambisporaceae</taxon>
        <taxon>Ambispora</taxon>
    </lineage>
</organism>
<dbReference type="SUPFAM" id="SSF47954">
    <property type="entry name" value="Cyclin-like"/>
    <property type="match status" value="1"/>
</dbReference>
<sequence length="591" mass="66853">MTTAPTRQTRSRRDQAAFSFLSNISLGTETSSITTTTNSSTFEPTHRRVTTVPGQFQSEEFVKNDGRFDKTHASQNGSIHYSNNGKENKISNTAKKPSLSIDIPAKIGKPTHFPTSFSTLDPKGNSNIEDNNYKNTEKISEYEHHIHQGLIVDVDTVLSPNGSTLGTIDELLEDNNHTMMLKNNKRQNSEYVEENSLSVSSLPAAWKQPSFVMSGSPETSAIGGILSILGFKDDKIKQRMRRDTIKQNNINNNVSAKKSEDESYAELLKTSDSLRPGTETSAYNPYFLDVPELKMGKKPGRTLPTFMHSFLQQKRSREADLKRELNAKFRQLHPDLDPSLTLTQIRAIKEKLLIAARYEDLDLELSTVAKAYVYFEKLVLKKLVAKYNRRLTAAICLLLASKVNEPKETSHASILESLHKHLEVSEKEIKEHEFSVFASLQFELYVPQNEFMPHFHRIFETLSDTLLQQQKNNDLGSQNYSVASTQKQITHRNTEVLFNNYNNYNTLPREYNLSERFANLFRRQTTVSATTTTPPSFSEKTAAGILCEKNSIVFVISEGVNSSLVFEIFIFSSFGRGELDKSKSLLHRIIA</sequence>
<protein>
    <submittedName>
        <fullName evidence="3">2916_t:CDS:1</fullName>
    </submittedName>
</protein>
<gene>
    <name evidence="3" type="ORF">AGERDE_LOCUS3848</name>
</gene>
<dbReference type="InterPro" id="IPR036915">
    <property type="entry name" value="Cyclin-like_sf"/>
</dbReference>
<reference evidence="3" key="1">
    <citation type="submission" date="2021-06" db="EMBL/GenBank/DDBJ databases">
        <authorList>
            <person name="Kallberg Y."/>
            <person name="Tangrot J."/>
            <person name="Rosling A."/>
        </authorList>
    </citation>
    <scope>NUCLEOTIDE SEQUENCE</scope>
    <source>
        <strain evidence="3">MT106</strain>
    </source>
</reference>
<dbReference type="InterPro" id="IPR012388">
    <property type="entry name" value="CABLES1/2"/>
</dbReference>
<dbReference type="Gene3D" id="1.10.472.10">
    <property type="entry name" value="Cyclin-like"/>
    <property type="match status" value="1"/>
</dbReference>
<dbReference type="InterPro" id="IPR006671">
    <property type="entry name" value="Cyclin_N"/>
</dbReference>
<proteinExistence type="predicted"/>
<dbReference type="EMBL" id="CAJVPL010000403">
    <property type="protein sequence ID" value="CAG8492932.1"/>
    <property type="molecule type" value="Genomic_DNA"/>
</dbReference>
<evidence type="ECO:0000313" key="3">
    <source>
        <dbReference type="EMBL" id="CAG8492932.1"/>
    </source>
</evidence>
<dbReference type="AlphaFoldDB" id="A0A9N8ZF22"/>
<feature type="region of interest" description="Disordered" evidence="1">
    <location>
        <begin position="66"/>
        <end position="97"/>
    </location>
</feature>